<name>B8ANA3_ORYSI</name>
<evidence type="ECO:0000313" key="2">
    <source>
        <dbReference type="Proteomes" id="UP000007015"/>
    </source>
</evidence>
<dbReference type="Gramene" id="BGIOSGA013938-TA">
    <property type="protein sequence ID" value="BGIOSGA013938-PA"/>
    <property type="gene ID" value="BGIOSGA013938"/>
</dbReference>
<dbReference type="EMBL" id="CM000128">
    <property type="protein sequence ID" value="EEC76528.1"/>
    <property type="molecule type" value="Genomic_DNA"/>
</dbReference>
<accession>B8ANA3</accession>
<dbReference type="Proteomes" id="UP000007015">
    <property type="component" value="Chromosome 3"/>
</dbReference>
<protein>
    <submittedName>
        <fullName evidence="1">Uncharacterized protein</fullName>
    </submittedName>
</protein>
<organism evidence="1 2">
    <name type="scientific">Oryza sativa subsp. indica</name>
    <name type="common">Rice</name>
    <dbReference type="NCBI Taxonomy" id="39946"/>
    <lineage>
        <taxon>Eukaryota</taxon>
        <taxon>Viridiplantae</taxon>
        <taxon>Streptophyta</taxon>
        <taxon>Embryophyta</taxon>
        <taxon>Tracheophyta</taxon>
        <taxon>Spermatophyta</taxon>
        <taxon>Magnoliopsida</taxon>
        <taxon>Liliopsida</taxon>
        <taxon>Poales</taxon>
        <taxon>Poaceae</taxon>
        <taxon>BOP clade</taxon>
        <taxon>Oryzoideae</taxon>
        <taxon>Oryzeae</taxon>
        <taxon>Oryzinae</taxon>
        <taxon>Oryza</taxon>
        <taxon>Oryza sativa</taxon>
    </lineage>
</organism>
<gene>
    <name evidence="1" type="ORF">OsI_14318</name>
</gene>
<dbReference type="HOGENOM" id="CLU_1689608_0_0_1"/>
<keyword evidence="2" id="KW-1185">Reference proteome</keyword>
<dbReference type="AlphaFoldDB" id="B8ANA3"/>
<evidence type="ECO:0000313" key="1">
    <source>
        <dbReference type="EMBL" id="EEC76528.1"/>
    </source>
</evidence>
<proteinExistence type="predicted"/>
<sequence length="156" mass="17044">MAKLDGTGNKRREPHKAVSAVHDSMSMTRLYMSSIAYAALEKWSGKWRLSVSKNIRTNLVISSRAEAEAGALGKAIVRRVLGKADSACAIAQTHITRCNGNATARQPKRKEETDGEAMVVADWPCERALSNVHLSIPTTTTALVVRMRGILLLGWE</sequence>
<dbReference type="OMA" id="QTHITRC"/>
<reference evidence="1 2" key="1">
    <citation type="journal article" date="2005" name="PLoS Biol.">
        <title>The genomes of Oryza sativa: a history of duplications.</title>
        <authorList>
            <person name="Yu J."/>
            <person name="Wang J."/>
            <person name="Lin W."/>
            <person name="Li S."/>
            <person name="Li H."/>
            <person name="Zhou J."/>
            <person name="Ni P."/>
            <person name="Dong W."/>
            <person name="Hu S."/>
            <person name="Zeng C."/>
            <person name="Zhang J."/>
            <person name="Zhang Y."/>
            <person name="Li R."/>
            <person name="Xu Z."/>
            <person name="Li S."/>
            <person name="Li X."/>
            <person name="Zheng H."/>
            <person name="Cong L."/>
            <person name="Lin L."/>
            <person name="Yin J."/>
            <person name="Geng J."/>
            <person name="Li G."/>
            <person name="Shi J."/>
            <person name="Liu J."/>
            <person name="Lv H."/>
            <person name="Li J."/>
            <person name="Wang J."/>
            <person name="Deng Y."/>
            <person name="Ran L."/>
            <person name="Shi X."/>
            <person name="Wang X."/>
            <person name="Wu Q."/>
            <person name="Li C."/>
            <person name="Ren X."/>
            <person name="Wang J."/>
            <person name="Wang X."/>
            <person name="Li D."/>
            <person name="Liu D."/>
            <person name="Zhang X."/>
            <person name="Ji Z."/>
            <person name="Zhao W."/>
            <person name="Sun Y."/>
            <person name="Zhang Z."/>
            <person name="Bao J."/>
            <person name="Han Y."/>
            <person name="Dong L."/>
            <person name="Ji J."/>
            <person name="Chen P."/>
            <person name="Wu S."/>
            <person name="Liu J."/>
            <person name="Xiao Y."/>
            <person name="Bu D."/>
            <person name="Tan J."/>
            <person name="Yang L."/>
            <person name="Ye C."/>
            <person name="Zhang J."/>
            <person name="Xu J."/>
            <person name="Zhou Y."/>
            <person name="Yu Y."/>
            <person name="Zhang B."/>
            <person name="Zhuang S."/>
            <person name="Wei H."/>
            <person name="Liu B."/>
            <person name="Lei M."/>
            <person name="Yu H."/>
            <person name="Li Y."/>
            <person name="Xu H."/>
            <person name="Wei S."/>
            <person name="He X."/>
            <person name="Fang L."/>
            <person name="Zhang Z."/>
            <person name="Zhang Y."/>
            <person name="Huang X."/>
            <person name="Su Z."/>
            <person name="Tong W."/>
            <person name="Li J."/>
            <person name="Tong Z."/>
            <person name="Li S."/>
            <person name="Ye J."/>
            <person name="Wang L."/>
            <person name="Fang L."/>
            <person name="Lei T."/>
            <person name="Chen C."/>
            <person name="Chen H."/>
            <person name="Xu Z."/>
            <person name="Li H."/>
            <person name="Huang H."/>
            <person name="Zhang F."/>
            <person name="Xu H."/>
            <person name="Li N."/>
            <person name="Zhao C."/>
            <person name="Li S."/>
            <person name="Dong L."/>
            <person name="Huang Y."/>
            <person name="Li L."/>
            <person name="Xi Y."/>
            <person name="Qi Q."/>
            <person name="Li W."/>
            <person name="Zhang B."/>
            <person name="Hu W."/>
            <person name="Zhang Y."/>
            <person name="Tian X."/>
            <person name="Jiao Y."/>
            <person name="Liang X."/>
            <person name="Jin J."/>
            <person name="Gao L."/>
            <person name="Zheng W."/>
            <person name="Hao B."/>
            <person name="Liu S."/>
            <person name="Wang W."/>
            <person name="Yuan L."/>
            <person name="Cao M."/>
            <person name="McDermott J."/>
            <person name="Samudrala R."/>
            <person name="Wang J."/>
            <person name="Wong G.K."/>
            <person name="Yang H."/>
        </authorList>
    </citation>
    <scope>NUCLEOTIDE SEQUENCE [LARGE SCALE GENOMIC DNA]</scope>
    <source>
        <strain evidence="2">cv. 93-11</strain>
    </source>
</reference>